<comment type="caution">
    <text evidence="4">The sequence shown here is derived from an EMBL/GenBank/DDBJ whole genome shotgun (WGS) entry which is preliminary data.</text>
</comment>
<dbReference type="Pfam" id="PF13920">
    <property type="entry name" value="zf-C3HC4_3"/>
    <property type="match status" value="1"/>
</dbReference>
<name>A0AAV0DIZ6_9ASTE</name>
<evidence type="ECO:0000256" key="1">
    <source>
        <dbReference type="PROSITE-ProRule" id="PRU00175"/>
    </source>
</evidence>
<keyword evidence="1" id="KW-0479">Metal-binding</keyword>
<evidence type="ECO:0000313" key="4">
    <source>
        <dbReference type="EMBL" id="CAH9098951.1"/>
    </source>
</evidence>
<sequence length="298" mass="32698">MHHGVVGRSRPLILDEKAESHSHRENLSGLTLLAVLGGGEMSAVTPHQTRTLLDVIKDDPNGSKENRKTWKHFKEKLRLKRAGAAWTSTVPIPASDVPINPTNNRAMMARRLSSRFPSTNHGPDAEYPAEEYKPELSMSASRRDLRSAPSSRMLNRNPSRAGGPADRNFKLQSSMSIRRPAEGGDDEIDGGEGEDGENEEGGGGGGVQPVRMSLMALLAESEGGYMMDEEEEEDEGGGCEDYGGGEFHNCCVCMVRHKGEPFEPCGHTFCRLCSRELWAEKGNCPLCNNFILEILDIF</sequence>
<dbReference type="PROSITE" id="PS50089">
    <property type="entry name" value="ZF_RING_2"/>
    <property type="match status" value="1"/>
</dbReference>
<feature type="domain" description="RING-type" evidence="3">
    <location>
        <begin position="250"/>
        <end position="288"/>
    </location>
</feature>
<reference evidence="4" key="1">
    <citation type="submission" date="2022-07" db="EMBL/GenBank/DDBJ databases">
        <authorList>
            <person name="Macas J."/>
            <person name="Novak P."/>
            <person name="Neumann P."/>
        </authorList>
    </citation>
    <scope>NUCLEOTIDE SEQUENCE</scope>
</reference>
<dbReference type="SUPFAM" id="SSF57850">
    <property type="entry name" value="RING/U-box"/>
    <property type="match status" value="1"/>
</dbReference>
<dbReference type="Proteomes" id="UP001152523">
    <property type="component" value="Unassembled WGS sequence"/>
</dbReference>
<gene>
    <name evidence="4" type="ORF">CEPIT_LOCUS14650</name>
</gene>
<feature type="compositionally biased region" description="Acidic residues" evidence="2">
    <location>
        <begin position="183"/>
        <end position="200"/>
    </location>
</feature>
<dbReference type="Gene3D" id="3.30.40.10">
    <property type="entry name" value="Zinc/RING finger domain, C3HC4 (zinc finger)"/>
    <property type="match status" value="1"/>
</dbReference>
<evidence type="ECO:0000256" key="2">
    <source>
        <dbReference type="SAM" id="MobiDB-lite"/>
    </source>
</evidence>
<feature type="region of interest" description="Disordered" evidence="2">
    <location>
        <begin position="114"/>
        <end position="209"/>
    </location>
</feature>
<dbReference type="InterPro" id="IPR001841">
    <property type="entry name" value="Znf_RING"/>
</dbReference>
<keyword evidence="1" id="KW-0863">Zinc-finger</keyword>
<organism evidence="4 5">
    <name type="scientific">Cuscuta epithymum</name>
    <dbReference type="NCBI Taxonomy" id="186058"/>
    <lineage>
        <taxon>Eukaryota</taxon>
        <taxon>Viridiplantae</taxon>
        <taxon>Streptophyta</taxon>
        <taxon>Embryophyta</taxon>
        <taxon>Tracheophyta</taxon>
        <taxon>Spermatophyta</taxon>
        <taxon>Magnoliopsida</taxon>
        <taxon>eudicotyledons</taxon>
        <taxon>Gunneridae</taxon>
        <taxon>Pentapetalae</taxon>
        <taxon>asterids</taxon>
        <taxon>lamiids</taxon>
        <taxon>Solanales</taxon>
        <taxon>Convolvulaceae</taxon>
        <taxon>Cuscuteae</taxon>
        <taxon>Cuscuta</taxon>
        <taxon>Cuscuta subgen. Cuscuta</taxon>
    </lineage>
</organism>
<dbReference type="GO" id="GO:0008270">
    <property type="term" value="F:zinc ion binding"/>
    <property type="evidence" value="ECO:0007669"/>
    <property type="project" value="UniProtKB-KW"/>
</dbReference>
<keyword evidence="1" id="KW-0862">Zinc</keyword>
<dbReference type="AlphaFoldDB" id="A0AAV0DIZ6"/>
<evidence type="ECO:0000259" key="3">
    <source>
        <dbReference type="PROSITE" id="PS50089"/>
    </source>
</evidence>
<dbReference type="PANTHER" id="PTHR46629">
    <property type="entry name" value="OS01G0917900 PROTEIN"/>
    <property type="match status" value="1"/>
</dbReference>
<keyword evidence="5" id="KW-1185">Reference proteome</keyword>
<proteinExistence type="predicted"/>
<evidence type="ECO:0000313" key="5">
    <source>
        <dbReference type="Proteomes" id="UP001152523"/>
    </source>
</evidence>
<dbReference type="InterPro" id="IPR013083">
    <property type="entry name" value="Znf_RING/FYVE/PHD"/>
</dbReference>
<dbReference type="EMBL" id="CAMAPF010000104">
    <property type="protein sequence ID" value="CAH9098951.1"/>
    <property type="molecule type" value="Genomic_DNA"/>
</dbReference>
<feature type="compositionally biased region" description="Polar residues" evidence="2">
    <location>
        <begin position="148"/>
        <end position="158"/>
    </location>
</feature>
<accession>A0AAV0DIZ6</accession>
<protein>
    <recommendedName>
        <fullName evidence="3">RING-type domain-containing protein</fullName>
    </recommendedName>
</protein>